<evidence type="ECO:0000259" key="2">
    <source>
        <dbReference type="Pfam" id="PF09588"/>
    </source>
</evidence>
<evidence type="ECO:0000313" key="3">
    <source>
        <dbReference type="Proteomes" id="UP000515158"/>
    </source>
</evidence>
<organism evidence="4">
    <name type="scientific">Thrips palmi</name>
    <name type="common">Melon thrips</name>
    <dbReference type="NCBI Taxonomy" id="161013"/>
    <lineage>
        <taxon>Eukaryota</taxon>
        <taxon>Metazoa</taxon>
        <taxon>Ecdysozoa</taxon>
        <taxon>Arthropoda</taxon>
        <taxon>Hexapoda</taxon>
        <taxon>Insecta</taxon>
        <taxon>Pterygota</taxon>
        <taxon>Neoptera</taxon>
        <taxon>Paraneoptera</taxon>
        <taxon>Thysanoptera</taxon>
        <taxon>Terebrantia</taxon>
        <taxon>Thripoidea</taxon>
        <taxon>Thripidae</taxon>
        <taxon>Thrips</taxon>
    </lineage>
</organism>
<dbReference type="InterPro" id="IPR011335">
    <property type="entry name" value="Restrct_endonuc-II-like"/>
</dbReference>
<keyword evidence="3" id="KW-1185">Reference proteome</keyword>
<feature type="compositionally biased region" description="Basic and acidic residues" evidence="1">
    <location>
        <begin position="410"/>
        <end position="441"/>
    </location>
</feature>
<accession>A0A6P8YGE0</accession>
<feature type="domain" description="YqaJ viral recombinase" evidence="2">
    <location>
        <begin position="173"/>
        <end position="322"/>
    </location>
</feature>
<dbReference type="PANTHER" id="PTHR46609">
    <property type="entry name" value="EXONUCLEASE, PHAGE-TYPE/RECB, C-TERMINAL DOMAIN-CONTAINING PROTEIN"/>
    <property type="match status" value="1"/>
</dbReference>
<proteinExistence type="predicted"/>
<dbReference type="InterPro" id="IPR051703">
    <property type="entry name" value="NF-kappa-B_Signaling_Reg"/>
</dbReference>
<dbReference type="GeneID" id="117640566"/>
<dbReference type="InterPro" id="IPR011604">
    <property type="entry name" value="PDDEXK-like_dom_sf"/>
</dbReference>
<sequence length="449" mass="51837">MRHLNVMADHANSLIHNVSTNICEIANSQTAKFIAGKRIFYSARASFTRRVGASTLAMNTSGNFRKVVHKKLQNGTSPGHFTTKQSERKAKRLVNQRKRRALFKDRPRPAAPAGRNKHYGLAARAPGENEDDPAPLLDEDPKLQENMDKVLETLQQGLNRRSELSALVQGSYEWKAERKIRLTAANFGKVCRRTSTTSCKKLVHSLVYPKSCGVPSIRHGNNTEEIARSHFERKYGVQVKTCGLVVDQYLPYLAASPDGLIGNDKLLEIKCPTSGVDFTSAEDAVRAKKLEYLKFGDDGELFLDENSEYHYQLQGQLHVTEREECHFYIYQSTMAKKKVPAQFLWDKTFVIKKCDTFWNTKMQQKLSEFYLECLLPEIASPRYVLRERVDDIREPQSILDAIRENELAKEQKAQELERRKREREEKRRQREELNRDRQAREARRRKTHV</sequence>
<protein>
    <submittedName>
        <fullName evidence="4">Uncharacterized protein LOC117640566</fullName>
    </submittedName>
</protein>
<dbReference type="KEGG" id="tpal:117640566"/>
<dbReference type="InParanoid" id="A0A6P8YGE0"/>
<dbReference type="InterPro" id="IPR019080">
    <property type="entry name" value="YqaJ_viral_recombinase"/>
</dbReference>
<dbReference type="SUPFAM" id="SSF52980">
    <property type="entry name" value="Restriction endonuclease-like"/>
    <property type="match status" value="1"/>
</dbReference>
<dbReference type="RefSeq" id="XP_034233027.1">
    <property type="nucleotide sequence ID" value="XM_034377136.1"/>
</dbReference>
<dbReference type="AlphaFoldDB" id="A0A6P8YGE0"/>
<evidence type="ECO:0000313" key="4">
    <source>
        <dbReference type="RefSeq" id="XP_034233027.1"/>
    </source>
</evidence>
<feature type="region of interest" description="Disordered" evidence="1">
    <location>
        <begin position="410"/>
        <end position="449"/>
    </location>
</feature>
<gene>
    <name evidence="4" type="primary">LOC117640566</name>
</gene>
<dbReference type="Proteomes" id="UP000515158">
    <property type="component" value="Unplaced"/>
</dbReference>
<dbReference type="GO" id="GO:0006281">
    <property type="term" value="P:DNA repair"/>
    <property type="evidence" value="ECO:0007669"/>
    <property type="project" value="UniProtKB-ARBA"/>
</dbReference>
<dbReference type="CDD" id="cd22343">
    <property type="entry name" value="PDDEXK_lambda_exonuclease-like"/>
    <property type="match status" value="1"/>
</dbReference>
<dbReference type="PANTHER" id="PTHR46609:SF8">
    <property type="entry name" value="YQAJ VIRAL RECOMBINASE DOMAIN-CONTAINING PROTEIN"/>
    <property type="match status" value="1"/>
</dbReference>
<evidence type="ECO:0000256" key="1">
    <source>
        <dbReference type="SAM" id="MobiDB-lite"/>
    </source>
</evidence>
<dbReference type="OrthoDB" id="6155932at2759"/>
<dbReference type="Pfam" id="PF09588">
    <property type="entry name" value="YqaJ"/>
    <property type="match status" value="1"/>
</dbReference>
<reference evidence="4" key="1">
    <citation type="submission" date="2025-08" db="UniProtKB">
        <authorList>
            <consortium name="RefSeq"/>
        </authorList>
    </citation>
    <scope>IDENTIFICATION</scope>
    <source>
        <tissue evidence="4">Total insect</tissue>
    </source>
</reference>
<dbReference type="Gene3D" id="3.90.320.10">
    <property type="match status" value="1"/>
</dbReference>
<name>A0A6P8YGE0_THRPL</name>